<dbReference type="EMBL" id="UINC01143564">
    <property type="protein sequence ID" value="SVD32553.1"/>
    <property type="molecule type" value="Genomic_DNA"/>
</dbReference>
<dbReference type="AlphaFoldDB" id="A0A382UE68"/>
<reference evidence="1" key="1">
    <citation type="submission" date="2018-05" db="EMBL/GenBank/DDBJ databases">
        <authorList>
            <person name="Lanie J.A."/>
            <person name="Ng W.-L."/>
            <person name="Kazmierczak K.M."/>
            <person name="Andrzejewski T.M."/>
            <person name="Davidsen T.M."/>
            <person name="Wayne K.J."/>
            <person name="Tettelin H."/>
            <person name="Glass J.I."/>
            <person name="Rusch D."/>
            <person name="Podicherti R."/>
            <person name="Tsui H.-C.T."/>
            <person name="Winkler M.E."/>
        </authorList>
    </citation>
    <scope>NUCLEOTIDE SEQUENCE</scope>
</reference>
<sequence>MAFLDCDDLWHTKKIEKQIGEILNRNDVGLVYCKTNIISENGEIISKYSKQKSLIQGDIFEELAIH</sequence>
<dbReference type="SUPFAM" id="SSF53448">
    <property type="entry name" value="Nucleotide-diphospho-sugar transferases"/>
    <property type="match status" value="1"/>
</dbReference>
<dbReference type="Gene3D" id="3.90.550.10">
    <property type="entry name" value="Spore Coat Polysaccharide Biosynthesis Protein SpsA, Chain A"/>
    <property type="match status" value="1"/>
</dbReference>
<accession>A0A382UE68</accession>
<gene>
    <name evidence="1" type="ORF">METZ01_LOCUS385407</name>
</gene>
<evidence type="ECO:0000313" key="1">
    <source>
        <dbReference type="EMBL" id="SVD32553.1"/>
    </source>
</evidence>
<protein>
    <recommendedName>
        <fullName evidence="2">Glycosyltransferase 2-like domain-containing protein</fullName>
    </recommendedName>
</protein>
<evidence type="ECO:0008006" key="2">
    <source>
        <dbReference type="Google" id="ProtNLM"/>
    </source>
</evidence>
<dbReference type="InterPro" id="IPR029044">
    <property type="entry name" value="Nucleotide-diphossugar_trans"/>
</dbReference>
<name>A0A382UE68_9ZZZZ</name>
<feature type="non-terminal residue" evidence="1">
    <location>
        <position position="66"/>
    </location>
</feature>
<organism evidence="1">
    <name type="scientific">marine metagenome</name>
    <dbReference type="NCBI Taxonomy" id="408172"/>
    <lineage>
        <taxon>unclassified sequences</taxon>
        <taxon>metagenomes</taxon>
        <taxon>ecological metagenomes</taxon>
    </lineage>
</organism>
<proteinExistence type="predicted"/>